<comment type="similarity">
    <text evidence="3 9">Belongs to the cytochrome P450 family.</text>
</comment>
<dbReference type="InterPro" id="IPR036396">
    <property type="entry name" value="Cyt_P450_sf"/>
</dbReference>
<evidence type="ECO:0000256" key="6">
    <source>
        <dbReference type="ARBA" id="ARBA00023002"/>
    </source>
</evidence>
<dbReference type="PRINTS" id="PR00385">
    <property type="entry name" value="P450"/>
</dbReference>
<evidence type="ECO:0000256" key="7">
    <source>
        <dbReference type="ARBA" id="ARBA00023004"/>
    </source>
</evidence>
<evidence type="ECO:0000256" key="8">
    <source>
        <dbReference type="ARBA" id="ARBA00023033"/>
    </source>
</evidence>
<reference evidence="10 11" key="1">
    <citation type="submission" date="2024-05" db="EMBL/GenBank/DDBJ databases">
        <title>A draft genome resource for the thread blight pathogen Marasmius tenuissimus strain MS-2.</title>
        <authorList>
            <person name="Yulfo-Soto G.E."/>
            <person name="Baruah I.K."/>
            <person name="Amoako-Attah I."/>
            <person name="Bukari Y."/>
            <person name="Meinhardt L.W."/>
            <person name="Bailey B.A."/>
            <person name="Cohen S.P."/>
        </authorList>
    </citation>
    <scope>NUCLEOTIDE SEQUENCE [LARGE SCALE GENOMIC DNA]</scope>
    <source>
        <strain evidence="10 11">MS-2</strain>
    </source>
</reference>
<keyword evidence="7 9" id="KW-0408">Iron</keyword>
<comment type="cofactor">
    <cofactor evidence="1">
        <name>heme</name>
        <dbReference type="ChEBI" id="CHEBI:30413"/>
    </cofactor>
</comment>
<evidence type="ECO:0000256" key="5">
    <source>
        <dbReference type="ARBA" id="ARBA00022723"/>
    </source>
</evidence>
<evidence type="ECO:0000256" key="4">
    <source>
        <dbReference type="ARBA" id="ARBA00022617"/>
    </source>
</evidence>
<evidence type="ECO:0000256" key="3">
    <source>
        <dbReference type="ARBA" id="ARBA00010617"/>
    </source>
</evidence>
<evidence type="ECO:0000256" key="9">
    <source>
        <dbReference type="RuleBase" id="RU000461"/>
    </source>
</evidence>
<evidence type="ECO:0000256" key="1">
    <source>
        <dbReference type="ARBA" id="ARBA00001971"/>
    </source>
</evidence>
<protein>
    <recommendedName>
        <fullName evidence="12">Cytochrome P450</fullName>
    </recommendedName>
</protein>
<dbReference type="Proteomes" id="UP001437256">
    <property type="component" value="Unassembled WGS sequence"/>
</dbReference>
<keyword evidence="4 9" id="KW-0349">Heme</keyword>
<keyword evidence="8 9" id="KW-0503">Monooxygenase</keyword>
<dbReference type="InterPro" id="IPR017972">
    <property type="entry name" value="Cyt_P450_CS"/>
</dbReference>
<evidence type="ECO:0000313" key="10">
    <source>
        <dbReference type="EMBL" id="KAL0066309.1"/>
    </source>
</evidence>
<evidence type="ECO:0008006" key="12">
    <source>
        <dbReference type="Google" id="ProtNLM"/>
    </source>
</evidence>
<sequence length="313" mass="35978">MSAERASDVATHALNPGTYMVDTLPILEHLPAWFPGAGFKRKAREWNRLYIEMNHSAIRDRQEADGRSHPSSKIYEVRHSRENFLKDRRNSTVLHLSRMELTKLHEDPHGCGYTEQELMHTAGTMYETGTDTTYTALLSFVLAMTLFPEAQHKAQDEIDRVVGQGRLPEFRDRQSLVYVEAVLLEVQRWQPIAPAGVPHYIHVEDEYRGYRIPKNTTVIENIWAILHDEKMYPDPYAFKPERWIKDGKINPAIRDITSGFGFGRRICPGRYLAMSTMYITAASILAAFEISKEVDENGEVIEPKVEFISNIQK</sequence>
<keyword evidence="11" id="KW-1185">Reference proteome</keyword>
<dbReference type="InterPro" id="IPR002401">
    <property type="entry name" value="Cyt_P450_E_grp-I"/>
</dbReference>
<dbReference type="InterPro" id="IPR001128">
    <property type="entry name" value="Cyt_P450"/>
</dbReference>
<dbReference type="SUPFAM" id="SSF48264">
    <property type="entry name" value="Cytochrome P450"/>
    <property type="match status" value="1"/>
</dbReference>
<evidence type="ECO:0000256" key="2">
    <source>
        <dbReference type="ARBA" id="ARBA00005179"/>
    </source>
</evidence>
<comment type="caution">
    <text evidence="10">The sequence shown here is derived from an EMBL/GenBank/DDBJ whole genome shotgun (WGS) entry which is preliminary data.</text>
</comment>
<dbReference type="InterPro" id="IPR050364">
    <property type="entry name" value="Cytochrome_P450_fung"/>
</dbReference>
<keyword evidence="5 9" id="KW-0479">Metal-binding</keyword>
<evidence type="ECO:0000313" key="11">
    <source>
        <dbReference type="Proteomes" id="UP001437256"/>
    </source>
</evidence>
<accession>A0ABR2ZZV0</accession>
<organism evidence="10 11">
    <name type="scientific">Marasmius tenuissimus</name>
    <dbReference type="NCBI Taxonomy" id="585030"/>
    <lineage>
        <taxon>Eukaryota</taxon>
        <taxon>Fungi</taxon>
        <taxon>Dikarya</taxon>
        <taxon>Basidiomycota</taxon>
        <taxon>Agaricomycotina</taxon>
        <taxon>Agaricomycetes</taxon>
        <taxon>Agaricomycetidae</taxon>
        <taxon>Agaricales</taxon>
        <taxon>Marasmiineae</taxon>
        <taxon>Marasmiaceae</taxon>
        <taxon>Marasmius</taxon>
    </lineage>
</organism>
<keyword evidence="6 9" id="KW-0560">Oxidoreductase</keyword>
<gene>
    <name evidence="10" type="ORF">AAF712_006740</name>
</gene>
<dbReference type="EMBL" id="JBBXMP010000037">
    <property type="protein sequence ID" value="KAL0066309.1"/>
    <property type="molecule type" value="Genomic_DNA"/>
</dbReference>
<dbReference type="Pfam" id="PF00067">
    <property type="entry name" value="p450"/>
    <property type="match status" value="1"/>
</dbReference>
<proteinExistence type="inferred from homology"/>
<dbReference type="Gene3D" id="1.10.630.10">
    <property type="entry name" value="Cytochrome P450"/>
    <property type="match status" value="1"/>
</dbReference>
<name>A0ABR2ZZV0_9AGAR</name>
<dbReference type="PANTHER" id="PTHR46300">
    <property type="entry name" value="P450, PUTATIVE (EUROFUNG)-RELATED-RELATED"/>
    <property type="match status" value="1"/>
</dbReference>
<comment type="pathway">
    <text evidence="2">Secondary metabolite biosynthesis.</text>
</comment>
<dbReference type="PRINTS" id="PR00463">
    <property type="entry name" value="EP450I"/>
</dbReference>
<dbReference type="PROSITE" id="PS00086">
    <property type="entry name" value="CYTOCHROME_P450"/>
    <property type="match status" value="1"/>
</dbReference>